<name>H1SD84_9BURK</name>
<evidence type="ECO:0000313" key="2">
    <source>
        <dbReference type="Proteomes" id="UP000005808"/>
    </source>
</evidence>
<comment type="caution">
    <text evidence="1">The sequence shown here is derived from an EMBL/GenBank/DDBJ whole genome shotgun (WGS) entry which is preliminary data.</text>
</comment>
<evidence type="ECO:0000313" key="1">
    <source>
        <dbReference type="EMBL" id="EHP39532.1"/>
    </source>
</evidence>
<dbReference type="RefSeq" id="WP_006161964.1">
    <property type="nucleotide sequence ID" value="NZ_AHJE01000089.1"/>
</dbReference>
<dbReference type="AlphaFoldDB" id="H1SD84"/>
<organism evidence="1 2">
    <name type="scientific">Cupriavidus basilensis OR16</name>
    <dbReference type="NCBI Taxonomy" id="1127483"/>
    <lineage>
        <taxon>Bacteria</taxon>
        <taxon>Pseudomonadati</taxon>
        <taxon>Pseudomonadota</taxon>
        <taxon>Betaproteobacteria</taxon>
        <taxon>Burkholderiales</taxon>
        <taxon>Burkholderiaceae</taxon>
        <taxon>Cupriavidus</taxon>
    </lineage>
</organism>
<gene>
    <name evidence="1" type="ORF">OR16_31039</name>
</gene>
<reference evidence="1 2" key="1">
    <citation type="journal article" date="2012" name="J. Bacteriol.">
        <title>De Novo Genome Project of Cupriavidus basilensis OR16.</title>
        <authorList>
            <person name="Cserhati M."/>
            <person name="Kriszt B."/>
            <person name="Szoboszlay S."/>
            <person name="Toth A."/>
            <person name="Szabo I."/>
            <person name="Tancsics A."/>
            <person name="Nagy I."/>
            <person name="Horvath B."/>
            <person name="Nagy I."/>
            <person name="Kukolya J."/>
        </authorList>
    </citation>
    <scope>NUCLEOTIDE SEQUENCE [LARGE SCALE GENOMIC DNA]</scope>
    <source>
        <strain evidence="1 2">OR16</strain>
    </source>
</reference>
<dbReference type="PATRIC" id="fig|1127483.3.peg.6191"/>
<sequence length="51" mass="5666">MSDLQARFAQAQIDVKQLTERPSNMLKGTAQEEAQEKYIALVEELRSGATA</sequence>
<accession>H1SD84</accession>
<dbReference type="EMBL" id="AHJE01000089">
    <property type="protein sequence ID" value="EHP39532.1"/>
    <property type="molecule type" value="Genomic_DNA"/>
</dbReference>
<protein>
    <submittedName>
        <fullName evidence="1">Acyl-CoA-binding protein</fullName>
    </submittedName>
</protein>
<dbReference type="Proteomes" id="UP000005808">
    <property type="component" value="Unassembled WGS sequence"/>
</dbReference>
<proteinExistence type="predicted"/>